<evidence type="ECO:0000256" key="3">
    <source>
        <dbReference type="ARBA" id="ARBA00022741"/>
    </source>
</evidence>
<evidence type="ECO:0000256" key="2">
    <source>
        <dbReference type="ARBA" id="ARBA00022679"/>
    </source>
</evidence>
<dbReference type="SUPFAM" id="SSF56112">
    <property type="entry name" value="Protein kinase-like (PK-like)"/>
    <property type="match status" value="1"/>
</dbReference>
<keyword evidence="2" id="KW-0808">Transferase</keyword>
<reference evidence="8" key="1">
    <citation type="submission" date="2020-11" db="EMBL/GenBank/DDBJ databases">
        <authorList>
            <consortium name="DOE Joint Genome Institute"/>
            <person name="Ahrendt S."/>
            <person name="Riley R."/>
            <person name="Andreopoulos W."/>
            <person name="Labutti K."/>
            <person name="Pangilinan J."/>
            <person name="Ruiz-Duenas F.J."/>
            <person name="Barrasa J.M."/>
            <person name="Sanchez-Garcia M."/>
            <person name="Camarero S."/>
            <person name="Miyauchi S."/>
            <person name="Serrano A."/>
            <person name="Linde D."/>
            <person name="Babiker R."/>
            <person name="Drula E."/>
            <person name="Ayuso-Fernandez I."/>
            <person name="Pacheco R."/>
            <person name="Padilla G."/>
            <person name="Ferreira P."/>
            <person name="Barriuso J."/>
            <person name="Kellner H."/>
            <person name="Castanera R."/>
            <person name="Alfaro M."/>
            <person name="Ramirez L."/>
            <person name="Pisabarro A.G."/>
            <person name="Kuo A."/>
            <person name="Tritt A."/>
            <person name="Lipzen A."/>
            <person name="He G."/>
            <person name="Yan M."/>
            <person name="Ng V."/>
            <person name="Cullen D."/>
            <person name="Martin F."/>
            <person name="Rosso M.-N."/>
            <person name="Henrissat B."/>
            <person name="Hibbett D."/>
            <person name="Martinez A.T."/>
            <person name="Grigoriev I.V."/>
        </authorList>
    </citation>
    <scope>NUCLEOTIDE SEQUENCE</scope>
    <source>
        <strain evidence="8">ATCC 90797</strain>
    </source>
</reference>
<dbReference type="GO" id="GO:0005524">
    <property type="term" value="F:ATP binding"/>
    <property type="evidence" value="ECO:0007669"/>
    <property type="project" value="UniProtKB-KW"/>
</dbReference>
<comment type="caution">
    <text evidence="8">The sequence shown here is derived from an EMBL/GenBank/DDBJ whole genome shotgun (WGS) entry which is preliminary data.</text>
</comment>
<evidence type="ECO:0000313" key="8">
    <source>
        <dbReference type="EMBL" id="KAF9487146.1"/>
    </source>
</evidence>
<dbReference type="PANTHER" id="PTHR45992">
    <property type="entry name" value="EUKARYOTIC ELONGATION FACTOR 2 KINASE-RELATED"/>
    <property type="match status" value="1"/>
</dbReference>
<feature type="domain" description="Alpha-type protein kinase" evidence="7">
    <location>
        <begin position="1"/>
        <end position="196"/>
    </location>
</feature>
<organism evidence="8 9">
    <name type="scientific">Pleurotus eryngii</name>
    <name type="common">Boletus of the steppes</name>
    <dbReference type="NCBI Taxonomy" id="5323"/>
    <lineage>
        <taxon>Eukaryota</taxon>
        <taxon>Fungi</taxon>
        <taxon>Dikarya</taxon>
        <taxon>Basidiomycota</taxon>
        <taxon>Agaricomycotina</taxon>
        <taxon>Agaricomycetes</taxon>
        <taxon>Agaricomycetidae</taxon>
        <taxon>Agaricales</taxon>
        <taxon>Pleurotineae</taxon>
        <taxon>Pleurotaceae</taxon>
        <taxon>Pleurotus</taxon>
    </lineage>
</organism>
<dbReference type="Gene3D" id="3.20.200.10">
    <property type="entry name" value="MHCK/EF2 kinase"/>
    <property type="match status" value="1"/>
</dbReference>
<dbReference type="EMBL" id="MU154811">
    <property type="protein sequence ID" value="KAF9487146.1"/>
    <property type="molecule type" value="Genomic_DNA"/>
</dbReference>
<evidence type="ECO:0000256" key="4">
    <source>
        <dbReference type="ARBA" id="ARBA00022777"/>
    </source>
</evidence>
<dbReference type="CDD" id="cd04515">
    <property type="entry name" value="Alpha_kinase"/>
    <property type="match status" value="1"/>
</dbReference>
<evidence type="ECO:0000256" key="6">
    <source>
        <dbReference type="SAM" id="MobiDB-lite"/>
    </source>
</evidence>
<evidence type="ECO:0000259" key="7">
    <source>
        <dbReference type="PROSITE" id="PS51158"/>
    </source>
</evidence>
<keyword evidence="1" id="KW-0723">Serine/threonine-protein kinase</keyword>
<proteinExistence type="predicted"/>
<dbReference type="GO" id="GO:0004674">
    <property type="term" value="F:protein serine/threonine kinase activity"/>
    <property type="evidence" value="ECO:0007669"/>
    <property type="project" value="UniProtKB-KW"/>
</dbReference>
<dbReference type="PROSITE" id="PS51158">
    <property type="entry name" value="ALPHA_KINASE"/>
    <property type="match status" value="1"/>
</dbReference>
<name>A0A9P6D034_PLEER</name>
<protein>
    <submittedName>
        <fullName evidence="8">Kinase-like protein</fullName>
    </submittedName>
</protein>
<keyword evidence="5" id="KW-0067">ATP-binding</keyword>
<keyword evidence="3" id="KW-0547">Nucleotide-binding</keyword>
<feature type="non-terminal residue" evidence="8">
    <location>
        <position position="1"/>
    </location>
</feature>
<dbReference type="AlphaFoldDB" id="A0A9P6D034"/>
<dbReference type="OrthoDB" id="301415at2759"/>
<accession>A0A9P6D034</accession>
<feature type="region of interest" description="Disordered" evidence="6">
    <location>
        <begin position="205"/>
        <end position="231"/>
    </location>
</feature>
<dbReference type="InterPro" id="IPR011009">
    <property type="entry name" value="Kinase-like_dom_sf"/>
</dbReference>
<sequence length="231" mass="25372">ALFQNEPTGVISGENQDNLIAELRLLTSAQYFTNSFKECAKLFGYTLPGGGFKWNVDGAFVAQVTSALPERPTNGAPDTRSLLFEHVLIAPFIERSALHQERKFSGSEQAGNNKDEVGKMMDAFAHHVFVDSQGSLIFTDIQGIISPDGSVVLFDPQAHSSDESTGYWDKGVAGLKAWLRDHKCSNICKKLQLHRAPTDVHIPAPPDEKPCLPLSPTQNNHQPLRYGFPSP</sequence>
<gene>
    <name evidence="8" type="ORF">BDN71DRAFT_1405133</name>
</gene>
<evidence type="ECO:0000256" key="1">
    <source>
        <dbReference type="ARBA" id="ARBA00022527"/>
    </source>
</evidence>
<evidence type="ECO:0000256" key="5">
    <source>
        <dbReference type="ARBA" id="ARBA00022840"/>
    </source>
</evidence>
<dbReference type="InterPro" id="IPR051852">
    <property type="entry name" value="Alpha-type_PK"/>
</dbReference>
<dbReference type="InterPro" id="IPR004166">
    <property type="entry name" value="a-kinase_dom"/>
</dbReference>
<dbReference type="Pfam" id="PF02816">
    <property type="entry name" value="Alpha_kinase"/>
    <property type="match status" value="1"/>
</dbReference>
<keyword evidence="4 8" id="KW-0418">Kinase</keyword>
<dbReference type="Proteomes" id="UP000807025">
    <property type="component" value="Unassembled WGS sequence"/>
</dbReference>
<evidence type="ECO:0000313" key="9">
    <source>
        <dbReference type="Proteomes" id="UP000807025"/>
    </source>
</evidence>
<keyword evidence="9" id="KW-1185">Reference proteome</keyword>